<keyword evidence="1" id="KW-0472">Membrane</keyword>
<accession>A0A4R5F0E9</accession>
<keyword evidence="1" id="KW-1133">Transmembrane helix</keyword>
<evidence type="ECO:0000313" key="4">
    <source>
        <dbReference type="Proteomes" id="UP000294662"/>
    </source>
</evidence>
<evidence type="ECO:0000313" key="3">
    <source>
        <dbReference type="EMBL" id="TDE40823.1"/>
    </source>
</evidence>
<evidence type="ECO:0000256" key="1">
    <source>
        <dbReference type="SAM" id="Phobius"/>
    </source>
</evidence>
<proteinExistence type="predicted"/>
<dbReference type="InterPro" id="IPR026422">
    <property type="entry name" value="VPEID-CTERM"/>
</dbReference>
<dbReference type="EMBL" id="SMFP01000001">
    <property type="protein sequence ID" value="TDE40823.1"/>
    <property type="molecule type" value="Genomic_DNA"/>
</dbReference>
<organism evidence="3 4">
    <name type="scientific">Antarcticimicrobium sediminis</name>
    <dbReference type="NCBI Taxonomy" id="2546227"/>
    <lineage>
        <taxon>Bacteria</taxon>
        <taxon>Pseudomonadati</taxon>
        <taxon>Pseudomonadota</taxon>
        <taxon>Alphaproteobacteria</taxon>
        <taxon>Rhodobacterales</taxon>
        <taxon>Paracoccaceae</taxon>
        <taxon>Antarcticimicrobium</taxon>
    </lineage>
</organism>
<gene>
    <name evidence="3" type="ORF">E1B25_00970</name>
</gene>
<evidence type="ECO:0000256" key="2">
    <source>
        <dbReference type="SAM" id="SignalP"/>
    </source>
</evidence>
<feature type="transmembrane region" description="Helical" evidence="1">
    <location>
        <begin position="54"/>
        <end position="72"/>
    </location>
</feature>
<keyword evidence="4" id="KW-1185">Reference proteome</keyword>
<dbReference type="NCBIfam" id="TIGR04161">
    <property type="entry name" value="VPEID-CTERM"/>
    <property type="match status" value="1"/>
</dbReference>
<comment type="caution">
    <text evidence="3">The sequence shown here is derived from an EMBL/GenBank/DDBJ whole genome shotgun (WGS) entry which is preliminary data.</text>
</comment>
<name>A0A4R5F0E9_9RHOB</name>
<sequence>MFRRAMTIAASAAAFVIPAVSASAQSRSCSWLGNRLGWSCGGSGGGSRVPEIDASTGLLALAAVCAALALVWEIKRIRNKRG</sequence>
<feature type="signal peptide" evidence="2">
    <location>
        <begin position="1"/>
        <end position="24"/>
    </location>
</feature>
<dbReference type="AlphaFoldDB" id="A0A4R5F0E9"/>
<keyword evidence="2" id="KW-0732">Signal</keyword>
<keyword evidence="1" id="KW-0812">Transmembrane</keyword>
<protein>
    <submittedName>
        <fullName evidence="3">VPEID-CTERM sorting domain-containing protein</fullName>
    </submittedName>
</protein>
<reference evidence="3 4" key="1">
    <citation type="submission" date="2019-03" db="EMBL/GenBank/DDBJ databases">
        <authorList>
            <person name="Zhang S."/>
        </authorList>
    </citation>
    <scope>NUCLEOTIDE SEQUENCE [LARGE SCALE GENOMIC DNA]</scope>
    <source>
        <strain evidence="3 4">S4J41</strain>
    </source>
</reference>
<feature type="chain" id="PRO_5020488541" evidence="2">
    <location>
        <begin position="25"/>
        <end position="82"/>
    </location>
</feature>
<dbReference type="Proteomes" id="UP000294662">
    <property type="component" value="Unassembled WGS sequence"/>
</dbReference>